<dbReference type="Proteomes" id="UP000230233">
    <property type="component" value="Chromosome V"/>
</dbReference>
<sequence>MAVSVLWADVVEAVWMGLVRAAMVRVAVVIAHAVMGHVHAVMDTVHVVIAMAVARVPTDVLICDGVGGCDGSD</sequence>
<dbReference type="EMBL" id="PDUG01000005">
    <property type="protein sequence ID" value="PIC29381.1"/>
    <property type="molecule type" value="Genomic_DNA"/>
</dbReference>
<proteinExistence type="predicted"/>
<evidence type="ECO:0000313" key="2">
    <source>
        <dbReference type="Proteomes" id="UP000230233"/>
    </source>
</evidence>
<comment type="caution">
    <text evidence="1">The sequence shown here is derived from an EMBL/GenBank/DDBJ whole genome shotgun (WGS) entry which is preliminary data.</text>
</comment>
<accession>A0A2G5TQK9</accession>
<organism evidence="1 2">
    <name type="scientific">Caenorhabditis nigoni</name>
    <dbReference type="NCBI Taxonomy" id="1611254"/>
    <lineage>
        <taxon>Eukaryota</taxon>
        <taxon>Metazoa</taxon>
        <taxon>Ecdysozoa</taxon>
        <taxon>Nematoda</taxon>
        <taxon>Chromadorea</taxon>
        <taxon>Rhabditida</taxon>
        <taxon>Rhabditina</taxon>
        <taxon>Rhabditomorpha</taxon>
        <taxon>Rhabditoidea</taxon>
        <taxon>Rhabditidae</taxon>
        <taxon>Peloderinae</taxon>
        <taxon>Caenorhabditis</taxon>
    </lineage>
</organism>
<gene>
    <name evidence="1" type="primary">Cnig_chr_V.g20976</name>
    <name evidence="1" type="ORF">B9Z55_020976</name>
</gene>
<dbReference type="AlphaFoldDB" id="A0A2G5TQK9"/>
<keyword evidence="2" id="KW-1185">Reference proteome</keyword>
<name>A0A2G5TQK9_9PELO</name>
<reference evidence="2" key="1">
    <citation type="submission" date="2017-10" db="EMBL/GenBank/DDBJ databases">
        <title>Rapid genome shrinkage in a self-fertile nematode reveals novel sperm competition proteins.</title>
        <authorList>
            <person name="Yin D."/>
            <person name="Schwarz E.M."/>
            <person name="Thomas C.G."/>
            <person name="Felde R.L."/>
            <person name="Korf I.F."/>
            <person name="Cutter A.D."/>
            <person name="Schartner C.M."/>
            <person name="Ralston E.J."/>
            <person name="Meyer B.J."/>
            <person name="Haag E.S."/>
        </authorList>
    </citation>
    <scope>NUCLEOTIDE SEQUENCE [LARGE SCALE GENOMIC DNA]</scope>
    <source>
        <strain evidence="2">JU1422</strain>
    </source>
</reference>
<evidence type="ECO:0000313" key="1">
    <source>
        <dbReference type="EMBL" id="PIC29381.1"/>
    </source>
</evidence>
<protein>
    <submittedName>
        <fullName evidence="1">Uncharacterized protein</fullName>
    </submittedName>
</protein>